<name>A0ABY1LPI8_9MICO</name>
<evidence type="ECO:0000313" key="1">
    <source>
        <dbReference type="EMBL" id="SKC70564.1"/>
    </source>
</evidence>
<keyword evidence="2" id="KW-1185">Reference proteome</keyword>
<accession>A0ABY1LPI8</accession>
<comment type="caution">
    <text evidence="1">The sequence shown here is derived from an EMBL/GenBank/DDBJ whole genome shotgun (WGS) entry which is preliminary data.</text>
</comment>
<proteinExistence type="predicted"/>
<dbReference type="RefSeq" id="WP_139382532.1">
    <property type="nucleotide sequence ID" value="NZ_FUZO01000002.1"/>
</dbReference>
<reference evidence="1 2" key="1">
    <citation type="submission" date="2017-02" db="EMBL/GenBank/DDBJ databases">
        <authorList>
            <person name="Varghese N."/>
            <person name="Submissions S."/>
        </authorList>
    </citation>
    <scope>NUCLEOTIDE SEQUENCE [LARGE SCALE GENOMIC DNA]</scope>
    <source>
        <strain evidence="1 2">VKM Ac-1787</strain>
    </source>
</reference>
<sequence>MSVARRYRFVLPAGWGYLAASESVEAAVARLVPDDGPTAGRAALAKLRPVLRQQLRSLRGRTVASGGVDILLPVAPRAGAIIPANIVIARPGAEERSEYASGGLPTGWASAEGGADRSERRADLIGELPVTRHLRVRREQTDEAGTTADLIRVDYFIPVSPERERELALIVSATVLGRVGDERLPPSTVEVLVTLVDAIIHTFQWEEPPR</sequence>
<protein>
    <submittedName>
        <fullName evidence="1">Uncharacterized protein</fullName>
    </submittedName>
</protein>
<gene>
    <name evidence="1" type="ORF">SAMN06295973_3184</name>
</gene>
<dbReference type="EMBL" id="FUZO01000002">
    <property type="protein sequence ID" value="SKC70564.1"/>
    <property type="molecule type" value="Genomic_DNA"/>
</dbReference>
<evidence type="ECO:0000313" key="2">
    <source>
        <dbReference type="Proteomes" id="UP000190827"/>
    </source>
</evidence>
<organism evidence="1 2">
    <name type="scientific">Plantibacter cousiniae</name>
    <name type="common">nom. nud.</name>
    <dbReference type="NCBI Taxonomy" id="199709"/>
    <lineage>
        <taxon>Bacteria</taxon>
        <taxon>Bacillati</taxon>
        <taxon>Actinomycetota</taxon>
        <taxon>Actinomycetes</taxon>
        <taxon>Micrococcales</taxon>
        <taxon>Microbacteriaceae</taxon>
        <taxon>Plantibacter</taxon>
    </lineage>
</organism>
<dbReference type="Proteomes" id="UP000190827">
    <property type="component" value="Unassembled WGS sequence"/>
</dbReference>